<reference evidence="7 8" key="1">
    <citation type="submission" date="2018-10" db="EMBL/GenBank/DDBJ databases">
        <title>Genomic Encyclopedia of Type Strains, Phase IV (KMG-IV): sequencing the most valuable type-strain genomes for metagenomic binning, comparative biology and taxonomic classification.</title>
        <authorList>
            <person name="Goeker M."/>
        </authorList>
    </citation>
    <scope>NUCLEOTIDE SEQUENCE [LARGE SCALE GENOMIC DNA]</scope>
    <source>
        <strain evidence="7 8">DSM 12769</strain>
    </source>
</reference>
<dbReference type="GO" id="GO:0043885">
    <property type="term" value="F:anaerobic carbon-monoxide dehydrogenase activity"/>
    <property type="evidence" value="ECO:0007669"/>
    <property type="project" value="InterPro"/>
</dbReference>
<dbReference type="RefSeq" id="WP_121440980.1">
    <property type="nucleotide sequence ID" value="NZ_RCDA01000001.1"/>
</dbReference>
<dbReference type="PANTHER" id="PTHR11908:SF132">
    <property type="entry name" value="ALDEHYDE OXIDASE 1-RELATED"/>
    <property type="match status" value="1"/>
</dbReference>
<dbReference type="InterPro" id="IPR010419">
    <property type="entry name" value="CO_DH_gsu"/>
</dbReference>
<feature type="domain" description="Aldehyde oxidase/xanthine dehydrogenase a/b hammerhead" evidence="6">
    <location>
        <begin position="31"/>
        <end position="140"/>
    </location>
</feature>
<comment type="cofactor">
    <cofactor evidence="4">
        <name>Mo-molybdopterin cytosine dinucleotide</name>
        <dbReference type="ChEBI" id="CHEBI:71308"/>
    </cofactor>
</comment>
<dbReference type="InterPro" id="IPR023393">
    <property type="entry name" value="START-like_dom_sf"/>
</dbReference>
<organism evidence="7 8">
    <name type="scientific">Alkalispirillum mobile</name>
    <dbReference type="NCBI Taxonomy" id="85925"/>
    <lineage>
        <taxon>Bacteria</taxon>
        <taxon>Pseudomonadati</taxon>
        <taxon>Pseudomonadota</taxon>
        <taxon>Gammaproteobacteria</taxon>
        <taxon>Chromatiales</taxon>
        <taxon>Ectothiorhodospiraceae</taxon>
        <taxon>Alkalispirillum</taxon>
    </lineage>
</organism>
<keyword evidence="3" id="KW-0560">Oxidoreductase</keyword>
<dbReference type="PANTHER" id="PTHR11908">
    <property type="entry name" value="XANTHINE DEHYDROGENASE"/>
    <property type="match status" value="1"/>
</dbReference>
<dbReference type="Gene3D" id="3.30.365.10">
    <property type="entry name" value="Aldehyde oxidase/xanthine dehydrogenase, molybdopterin binding domain"/>
    <property type="match status" value="4"/>
</dbReference>
<dbReference type="FunFam" id="3.30.365.10:FF:000001">
    <property type="entry name" value="Xanthine dehydrogenase oxidase"/>
    <property type="match status" value="1"/>
</dbReference>
<dbReference type="InterPro" id="IPR037165">
    <property type="entry name" value="AldOxase/xan_DH_Mopterin-bd_sf"/>
</dbReference>
<dbReference type="Pfam" id="PF20256">
    <property type="entry name" value="MoCoBD_2"/>
    <property type="match status" value="1"/>
</dbReference>
<dbReference type="GO" id="GO:0005506">
    <property type="term" value="F:iron ion binding"/>
    <property type="evidence" value="ECO:0007669"/>
    <property type="project" value="InterPro"/>
</dbReference>
<dbReference type="Gene3D" id="3.30.530.20">
    <property type="match status" value="1"/>
</dbReference>
<gene>
    <name evidence="7" type="ORF">DFR31_0394</name>
</gene>
<evidence type="ECO:0000313" key="7">
    <source>
        <dbReference type="EMBL" id="RLK50493.1"/>
    </source>
</evidence>
<dbReference type="SUPFAM" id="SSF56003">
    <property type="entry name" value="Molybdenum cofactor-binding domain"/>
    <property type="match status" value="1"/>
</dbReference>
<evidence type="ECO:0000256" key="2">
    <source>
        <dbReference type="ARBA" id="ARBA00022505"/>
    </source>
</evidence>
<sequence length="1028" mass="112729">MATPAEELERSEKLGGIGCSRKRKEDPRFIQGKGHYVDDIQLPGMLVGDFVRSPHAHARIKAIHKDKALAHPGVHAVLTAEDLAPLNLHWMPTLAGDKQMVLADGKVCFQNQEVAMVIADDRYIAADATELVEVEYEPLEVLVDPHQAMDDDAPVIRDDLEGQTEGFHSKRVHHNHIFTWDVGDKDATDKVFDEAEVTVTEKMLYQRVHPCPLETCGCVADFDKVKGELTVHITSQAPHVVRTVFSQLSGIAESKVHINAPDIGGGFGNKVGIYPGYVVATVASIVLGRPVKWVEDRIENLSTTAFARDYHMTGELAATSDGKILGLRTHVLADHGAFDACADPAKWPAGFFNICTGSYDIKTAYARVDGVYTNKCPGGVAYRCSFRVTEACYLIERMIDVLAQKLGMDKAEIRFKNFIRPEQFPYHSALGWEYDSGEYARALQKVLDACDYEGLRREQKEKRERGEIMGIGLCTFTEIVGAGPSRKCDILGVGMFDSAEIRVHPTGSVIARMGTKTQGQAHETTYAQIIATELGLNSDDIQIEEGNTDTAPYGLGTYGSRSTPVGGAATARAARKIRDKARKIAAHLMEVSEEDLDWTGEGFQVKGVPDQSTSMQQIAWAAYNNTPEGMEPGLEAVEYYDPPNMTYPFGAYLCVVDIDRYTGETRVRRFYALDDCGTRINPMVIEGQVHGGLTEAFAVAMGQELPYDGAGNIQGASLMDYFLPTMVESPHWETDHTVTPSPHHPIGAKGVGESSHVGGIPCFSNAINDALAQFGTTHVDMPHNAYRVWQTLHELKLDRHPEADKVTPFKPRPRKEKPKPAAERPAPAAGEKKAAAKGMEVRLERDYGLDVPADAAWTLMQDIREVAACMPGASIVEQTGETTYVGEMRLKVGPVSSAFKGDIEVLGLDAERQELRMRGEGGDTKGSSSASMTLQARIVDEGAERCRLEGVCTIELKGKMASFGGRMLENISDRLLSQFVANFENRVAAQGEGAQAEAARRKLEEGPKELNGLALLWQMIKSWFGGRR</sequence>
<dbReference type="Pfam" id="PF01315">
    <property type="entry name" value="Ald_Xan_dh_C"/>
    <property type="match status" value="1"/>
</dbReference>
<comment type="caution">
    <text evidence="7">The sequence shown here is derived from an EMBL/GenBank/DDBJ whole genome shotgun (WGS) entry which is preliminary data.</text>
</comment>
<dbReference type="InterPro" id="IPR036856">
    <property type="entry name" value="Ald_Oxase/Xan_DH_a/b_sf"/>
</dbReference>
<dbReference type="InterPro" id="IPR000674">
    <property type="entry name" value="Ald_Oxase/Xan_DH_a/b"/>
</dbReference>
<dbReference type="FunFam" id="3.90.1170.50:FF:000006">
    <property type="entry name" value="Carbon monoxide dehydrogenase large chain"/>
    <property type="match status" value="1"/>
</dbReference>
<dbReference type="NCBIfam" id="TIGR02416">
    <property type="entry name" value="CO_dehy_Mo_lg"/>
    <property type="match status" value="1"/>
</dbReference>
<feature type="region of interest" description="Disordered" evidence="5">
    <location>
        <begin position="733"/>
        <end position="752"/>
    </location>
</feature>
<evidence type="ECO:0000256" key="3">
    <source>
        <dbReference type="ARBA" id="ARBA00023002"/>
    </source>
</evidence>
<dbReference type="EMBL" id="RCDA01000001">
    <property type="protein sequence ID" value="RLK50493.1"/>
    <property type="molecule type" value="Genomic_DNA"/>
</dbReference>
<dbReference type="Proteomes" id="UP000275461">
    <property type="component" value="Unassembled WGS sequence"/>
</dbReference>
<dbReference type="Gene3D" id="3.90.1170.50">
    <property type="entry name" value="Aldehyde oxidase/xanthine dehydrogenase, a/b hammerhead"/>
    <property type="match status" value="1"/>
</dbReference>
<dbReference type="SUPFAM" id="SSF55961">
    <property type="entry name" value="Bet v1-like"/>
    <property type="match status" value="1"/>
</dbReference>
<feature type="region of interest" description="Disordered" evidence="5">
    <location>
        <begin position="799"/>
        <end position="835"/>
    </location>
</feature>
<dbReference type="Pfam" id="PF06240">
    <property type="entry name" value="COXG"/>
    <property type="match status" value="1"/>
</dbReference>
<protein>
    <submittedName>
        <fullName evidence="7">Carbon monoxide dehydrogenase large subunit apoprotein</fullName>
    </submittedName>
</protein>
<dbReference type="InterPro" id="IPR012780">
    <property type="entry name" value="CO_Mo_DH_lsu"/>
</dbReference>
<evidence type="ECO:0000313" key="8">
    <source>
        <dbReference type="Proteomes" id="UP000275461"/>
    </source>
</evidence>
<dbReference type="SUPFAM" id="SSF54665">
    <property type="entry name" value="CO dehydrogenase molybdoprotein N-domain-like"/>
    <property type="match status" value="1"/>
</dbReference>
<evidence type="ECO:0000256" key="5">
    <source>
        <dbReference type="SAM" id="MobiDB-lite"/>
    </source>
</evidence>
<dbReference type="AlphaFoldDB" id="A0A498C5E4"/>
<accession>A0A498C5E4</accession>
<dbReference type="Pfam" id="PF02738">
    <property type="entry name" value="MoCoBD_1"/>
    <property type="match status" value="1"/>
</dbReference>
<comment type="similarity">
    <text evidence="1">Belongs to the xanthine dehydrogenase family.</text>
</comment>
<dbReference type="GO" id="GO:0005507">
    <property type="term" value="F:copper ion binding"/>
    <property type="evidence" value="ECO:0007669"/>
    <property type="project" value="InterPro"/>
</dbReference>
<evidence type="ECO:0000256" key="4">
    <source>
        <dbReference type="ARBA" id="ARBA00053029"/>
    </source>
</evidence>
<proteinExistence type="inferred from homology"/>
<dbReference type="InterPro" id="IPR016208">
    <property type="entry name" value="Ald_Oxase/xanthine_DH-like"/>
</dbReference>
<evidence type="ECO:0000259" key="6">
    <source>
        <dbReference type="SMART" id="SM01008"/>
    </source>
</evidence>
<dbReference type="SMART" id="SM01008">
    <property type="entry name" value="Ald_Xan_dh_C"/>
    <property type="match status" value="1"/>
</dbReference>
<keyword evidence="8" id="KW-1185">Reference proteome</keyword>
<keyword evidence="2" id="KW-0500">Molybdenum</keyword>
<evidence type="ECO:0000256" key="1">
    <source>
        <dbReference type="ARBA" id="ARBA00006849"/>
    </source>
</evidence>
<dbReference type="OrthoDB" id="6177861at2"/>
<dbReference type="InterPro" id="IPR008274">
    <property type="entry name" value="AldOxase/xan_DH_MoCoBD1"/>
</dbReference>
<name>A0A498C5E4_9GAMM</name>
<dbReference type="InterPro" id="IPR046867">
    <property type="entry name" value="AldOxase/xan_DH_MoCoBD2"/>
</dbReference>
<dbReference type="GO" id="GO:0030151">
    <property type="term" value="F:molybdenum ion binding"/>
    <property type="evidence" value="ECO:0007669"/>
    <property type="project" value="InterPro"/>
</dbReference>
<dbReference type="CDD" id="cd07823">
    <property type="entry name" value="SRPBCC_5"/>
    <property type="match status" value="1"/>
</dbReference>